<keyword evidence="3" id="KW-1185">Reference proteome</keyword>
<name>A0A4R6VMZ7_9HYPH</name>
<dbReference type="AlphaFoldDB" id="A0A4R6VMZ7"/>
<dbReference type="OrthoDB" id="9808959at2"/>
<dbReference type="Proteomes" id="UP000295391">
    <property type="component" value="Unassembled WGS sequence"/>
</dbReference>
<dbReference type="SMART" id="SM01040">
    <property type="entry name" value="Bro-N"/>
    <property type="match status" value="1"/>
</dbReference>
<dbReference type="InterPro" id="IPR003497">
    <property type="entry name" value="BRO_N_domain"/>
</dbReference>
<accession>A0A4R6VMZ7</accession>
<dbReference type="EMBL" id="SNYR01000002">
    <property type="protein sequence ID" value="TDQ63566.1"/>
    <property type="molecule type" value="Genomic_DNA"/>
</dbReference>
<dbReference type="Pfam" id="PF02498">
    <property type="entry name" value="Bro-N"/>
    <property type="match status" value="1"/>
</dbReference>
<reference evidence="2 3" key="1">
    <citation type="submission" date="2019-03" db="EMBL/GenBank/DDBJ databases">
        <title>Genomic Encyclopedia of Type Strains, Phase III (KMG-III): the genomes of soil and plant-associated and newly described type strains.</title>
        <authorList>
            <person name="Whitman W."/>
        </authorList>
    </citation>
    <scope>NUCLEOTIDE SEQUENCE [LARGE SCALE GENOMIC DNA]</scope>
    <source>
        <strain evidence="2 3">CGMCC 1.7002</strain>
    </source>
</reference>
<dbReference type="RefSeq" id="WP_133572244.1">
    <property type="nucleotide sequence ID" value="NZ_SNYR01000002.1"/>
</dbReference>
<feature type="domain" description="Bro-N" evidence="1">
    <location>
        <begin position="9"/>
        <end position="123"/>
    </location>
</feature>
<gene>
    <name evidence="2" type="ORF">ATL17_1572</name>
</gene>
<proteinExistence type="predicted"/>
<evidence type="ECO:0000313" key="2">
    <source>
        <dbReference type="EMBL" id="TDQ63566.1"/>
    </source>
</evidence>
<organism evidence="2 3">
    <name type="scientific">Maritalea mobilis</name>
    <dbReference type="NCBI Taxonomy" id="483324"/>
    <lineage>
        <taxon>Bacteria</taxon>
        <taxon>Pseudomonadati</taxon>
        <taxon>Pseudomonadota</taxon>
        <taxon>Alphaproteobacteria</taxon>
        <taxon>Hyphomicrobiales</taxon>
        <taxon>Devosiaceae</taxon>
        <taxon>Maritalea</taxon>
    </lineage>
</organism>
<evidence type="ECO:0000259" key="1">
    <source>
        <dbReference type="PROSITE" id="PS51750"/>
    </source>
</evidence>
<protein>
    <submittedName>
        <fullName evidence="2">BRO family protein</fullName>
    </submittedName>
</protein>
<sequence>MASLHITPATKAGNGLTYNTTEIETLTLDGDLWMTAVGLSAALGCKDRAAVTRIFARYRDEFPPEMSQVVKLTASGNYLRKVRIFSLRGSYLIAMLARTKKAKAFRRWILDLIEKEEAERSNQSPYIIEMAQKSISETSSGIEILNEVWGRKGVATSDHLRSLEKLLHGSLAANQEICLSMRA</sequence>
<dbReference type="PROSITE" id="PS51750">
    <property type="entry name" value="BRO_N"/>
    <property type="match status" value="1"/>
</dbReference>
<comment type="caution">
    <text evidence="2">The sequence shown here is derived from an EMBL/GenBank/DDBJ whole genome shotgun (WGS) entry which is preliminary data.</text>
</comment>
<evidence type="ECO:0000313" key="3">
    <source>
        <dbReference type="Proteomes" id="UP000295391"/>
    </source>
</evidence>